<dbReference type="AlphaFoldDB" id="A0A218Y357"/>
<keyword evidence="2" id="KW-0813">Transport</keyword>
<organism evidence="8 9">
    <name type="scientific">Punica granatum</name>
    <name type="common">Pomegranate</name>
    <dbReference type="NCBI Taxonomy" id="22663"/>
    <lineage>
        <taxon>Eukaryota</taxon>
        <taxon>Viridiplantae</taxon>
        <taxon>Streptophyta</taxon>
        <taxon>Embryophyta</taxon>
        <taxon>Tracheophyta</taxon>
        <taxon>Spermatophyta</taxon>
        <taxon>Magnoliopsida</taxon>
        <taxon>eudicotyledons</taxon>
        <taxon>Gunneridae</taxon>
        <taxon>Pentapetalae</taxon>
        <taxon>rosids</taxon>
        <taxon>malvids</taxon>
        <taxon>Myrtales</taxon>
        <taxon>Lythraceae</taxon>
        <taxon>Punica</taxon>
    </lineage>
</organism>
<evidence type="ECO:0000256" key="5">
    <source>
        <dbReference type="ARBA" id="ARBA00022989"/>
    </source>
</evidence>
<comment type="caution">
    <text evidence="8">The sequence shown here is derived from an EMBL/GenBank/DDBJ whole genome shotgun (WGS) entry which is preliminary data.</text>
</comment>
<comment type="subcellular location">
    <subcellularLocation>
        <location evidence="1">Membrane</location>
        <topology evidence="1">Multi-pass membrane protein</topology>
    </subcellularLocation>
</comment>
<evidence type="ECO:0000256" key="4">
    <source>
        <dbReference type="ARBA" id="ARBA00022692"/>
    </source>
</evidence>
<protein>
    <recommendedName>
        <fullName evidence="10">Phosphate transporter</fullName>
    </recommendedName>
</protein>
<evidence type="ECO:0000313" key="8">
    <source>
        <dbReference type="EMBL" id="OWM91634.1"/>
    </source>
</evidence>
<dbReference type="EMBL" id="MTKT01000065">
    <property type="protein sequence ID" value="OWM91634.1"/>
    <property type="molecule type" value="Genomic_DNA"/>
</dbReference>
<gene>
    <name evidence="8" type="ORF">CDL15_Pgr020304</name>
</gene>
<evidence type="ECO:0000256" key="7">
    <source>
        <dbReference type="SAM" id="Phobius"/>
    </source>
</evidence>
<evidence type="ECO:0000256" key="3">
    <source>
        <dbReference type="ARBA" id="ARBA00022592"/>
    </source>
</evidence>
<dbReference type="PANTHER" id="PTHR11101">
    <property type="entry name" value="PHOSPHATE TRANSPORTER"/>
    <property type="match status" value="1"/>
</dbReference>
<evidence type="ECO:0000256" key="2">
    <source>
        <dbReference type="ARBA" id="ARBA00022448"/>
    </source>
</evidence>
<dbReference type="Pfam" id="PF01384">
    <property type="entry name" value="PHO4"/>
    <property type="match status" value="1"/>
</dbReference>
<dbReference type="GO" id="GO:0035435">
    <property type="term" value="P:phosphate ion transmembrane transport"/>
    <property type="evidence" value="ECO:0007669"/>
    <property type="project" value="TreeGrafter"/>
</dbReference>
<name>A0A218Y357_PUNGR</name>
<dbReference type="GO" id="GO:0005315">
    <property type="term" value="F:phosphate transmembrane transporter activity"/>
    <property type="evidence" value="ECO:0007669"/>
    <property type="project" value="InterPro"/>
</dbReference>
<dbReference type="PANTHER" id="PTHR11101:SF89">
    <property type="entry name" value="PHOSPHATE TRANSPORTER"/>
    <property type="match status" value="1"/>
</dbReference>
<dbReference type="InterPro" id="IPR001204">
    <property type="entry name" value="Phos_transporter"/>
</dbReference>
<keyword evidence="6 7" id="KW-0472">Membrane</keyword>
<evidence type="ECO:0000256" key="1">
    <source>
        <dbReference type="ARBA" id="ARBA00004141"/>
    </source>
</evidence>
<keyword evidence="5 7" id="KW-1133">Transmembrane helix</keyword>
<evidence type="ECO:0000313" key="9">
    <source>
        <dbReference type="Proteomes" id="UP000197138"/>
    </source>
</evidence>
<feature type="transmembrane region" description="Helical" evidence="7">
    <location>
        <begin position="17"/>
        <end position="33"/>
    </location>
</feature>
<keyword evidence="4 7" id="KW-0812">Transmembrane</keyword>
<evidence type="ECO:0000256" key="6">
    <source>
        <dbReference type="ARBA" id="ARBA00023136"/>
    </source>
</evidence>
<dbReference type="GO" id="GO:0016020">
    <property type="term" value="C:membrane"/>
    <property type="evidence" value="ECO:0007669"/>
    <property type="project" value="UniProtKB-SubCell"/>
</dbReference>
<evidence type="ECO:0008006" key="10">
    <source>
        <dbReference type="Google" id="ProtNLM"/>
    </source>
</evidence>
<reference evidence="9" key="1">
    <citation type="journal article" date="2017" name="Plant J.">
        <title>The pomegranate (Punica granatum L.) genome and the genomics of punicalagin biosynthesis.</title>
        <authorList>
            <person name="Qin G."/>
            <person name="Xu C."/>
            <person name="Ming R."/>
            <person name="Tang H."/>
            <person name="Guyot R."/>
            <person name="Kramer E.M."/>
            <person name="Hu Y."/>
            <person name="Yi X."/>
            <person name="Qi Y."/>
            <person name="Xu X."/>
            <person name="Gao Z."/>
            <person name="Pan H."/>
            <person name="Jian J."/>
            <person name="Tian Y."/>
            <person name="Yue Z."/>
            <person name="Xu Y."/>
        </authorList>
    </citation>
    <scope>NUCLEOTIDE SEQUENCE [LARGE SCALE GENOMIC DNA]</scope>
    <source>
        <strain evidence="9">cv. Dabenzi</strain>
    </source>
</reference>
<dbReference type="Proteomes" id="UP000197138">
    <property type="component" value="Unassembled WGS sequence"/>
</dbReference>
<sequence>MFVSLQFFKEQQPSEGFLMWSMIVVIIVVIALAKRKSKYDTNKNDESLSSDVTVDSIQAVAGIYTEQVIVYDTAALIMHALAEKYDGLEDLFGFPHVLASCIFMLIQSASEVAALVSPFGAIHNVFTHRTKISGVGKDLKSIQVAWWFRAIGGLSAAMGFRLVRCRLTQSLGGKLTYMSNSRGLACQQSTIGAIVAVSLMKLPVSSVHAFVGSLVGVGLADNPQNVNWKLLLRFVFGWILTIVWCRGSRAVSVHEFGKLPPPCIVALRNAIWSCSRM</sequence>
<proteinExistence type="predicted"/>
<keyword evidence="3" id="KW-0592">Phosphate transport</keyword>
<accession>A0A218Y357</accession>